<name>A0A4R7EVP1_9FLAO</name>
<sequence>MSYEQYISRLENKSVSDALSSRVGLISKVLEKVEEENKWNYCYAENKWTAKQIVQHLIDCERIFSFRAMHIARKDDNPLFLFDENEYAKEADVTLKSQYDLFREYECLMTATYLMYKNFDENELKRSVAVAGNTINVETMGRIIAGHSLHHMDILEERYLRQKVK</sequence>
<dbReference type="OrthoDB" id="9793216at2"/>
<proteinExistence type="predicted"/>
<keyword evidence="3" id="KW-1185">Reference proteome</keyword>
<dbReference type="RefSeq" id="WP_133713294.1">
    <property type="nucleotide sequence ID" value="NZ_SOAG01000025.1"/>
</dbReference>
<dbReference type="Gene3D" id="1.20.120.450">
    <property type="entry name" value="dinb family like domain"/>
    <property type="match status" value="1"/>
</dbReference>
<dbReference type="EMBL" id="SOAG01000025">
    <property type="protein sequence ID" value="TDS54566.1"/>
    <property type="molecule type" value="Genomic_DNA"/>
</dbReference>
<accession>A0A4R7EVP1</accession>
<organism evidence="2 3">
    <name type="scientific">Myroides indicus</name>
    <dbReference type="NCBI Taxonomy" id="1323422"/>
    <lineage>
        <taxon>Bacteria</taxon>
        <taxon>Pseudomonadati</taxon>
        <taxon>Bacteroidota</taxon>
        <taxon>Flavobacteriia</taxon>
        <taxon>Flavobacteriales</taxon>
        <taxon>Flavobacteriaceae</taxon>
        <taxon>Myroides</taxon>
    </lineage>
</organism>
<gene>
    <name evidence="2" type="ORF">C8P70_1259</name>
</gene>
<protein>
    <recommendedName>
        <fullName evidence="1">DinB-like domain-containing protein</fullName>
    </recommendedName>
</protein>
<comment type="caution">
    <text evidence="2">The sequence shown here is derived from an EMBL/GenBank/DDBJ whole genome shotgun (WGS) entry which is preliminary data.</text>
</comment>
<evidence type="ECO:0000259" key="1">
    <source>
        <dbReference type="Pfam" id="PF12867"/>
    </source>
</evidence>
<dbReference type="InterPro" id="IPR034660">
    <property type="entry name" value="DinB/YfiT-like"/>
</dbReference>
<dbReference type="InterPro" id="IPR024775">
    <property type="entry name" value="DinB-like"/>
</dbReference>
<evidence type="ECO:0000313" key="3">
    <source>
        <dbReference type="Proteomes" id="UP000295215"/>
    </source>
</evidence>
<dbReference type="Pfam" id="PF12867">
    <property type="entry name" value="DinB_2"/>
    <property type="match status" value="1"/>
</dbReference>
<dbReference type="AlphaFoldDB" id="A0A4R7EVP1"/>
<reference evidence="2 3" key="1">
    <citation type="submission" date="2019-03" db="EMBL/GenBank/DDBJ databases">
        <title>Genomic Encyclopedia of Archaeal and Bacterial Type Strains, Phase II (KMG-II): from individual species to whole genera.</title>
        <authorList>
            <person name="Goeker M."/>
        </authorList>
    </citation>
    <scope>NUCLEOTIDE SEQUENCE [LARGE SCALE GENOMIC DNA]</scope>
    <source>
        <strain evidence="2 3">DSM 28213</strain>
    </source>
</reference>
<evidence type="ECO:0000313" key="2">
    <source>
        <dbReference type="EMBL" id="TDS54566.1"/>
    </source>
</evidence>
<feature type="domain" description="DinB-like" evidence="1">
    <location>
        <begin position="28"/>
        <end position="152"/>
    </location>
</feature>
<dbReference type="Proteomes" id="UP000295215">
    <property type="component" value="Unassembled WGS sequence"/>
</dbReference>
<dbReference type="SUPFAM" id="SSF109854">
    <property type="entry name" value="DinB/YfiT-like putative metalloenzymes"/>
    <property type="match status" value="1"/>
</dbReference>